<dbReference type="AlphaFoldDB" id="A0A9K3PGS2"/>
<reference evidence="1" key="1">
    <citation type="journal article" date="2021" name="Sci. Rep.">
        <title>Diploid genomic architecture of Nitzschia inconspicua, an elite biomass production diatom.</title>
        <authorList>
            <person name="Oliver A."/>
            <person name="Podell S."/>
            <person name="Pinowska A."/>
            <person name="Traller J.C."/>
            <person name="Smith S.R."/>
            <person name="McClure R."/>
            <person name="Beliaev A."/>
            <person name="Bohutskyi P."/>
            <person name="Hill E.A."/>
            <person name="Rabines A."/>
            <person name="Zheng H."/>
            <person name="Allen L.Z."/>
            <person name="Kuo A."/>
            <person name="Grigoriev I.V."/>
            <person name="Allen A.E."/>
            <person name="Hazlebeck D."/>
            <person name="Allen E.E."/>
        </authorList>
    </citation>
    <scope>NUCLEOTIDE SEQUENCE</scope>
    <source>
        <strain evidence="1">Hildebrandi</strain>
    </source>
</reference>
<evidence type="ECO:0000313" key="2">
    <source>
        <dbReference type="Proteomes" id="UP000693970"/>
    </source>
</evidence>
<gene>
    <name evidence="1" type="ORF">IV203_005264</name>
</gene>
<protein>
    <submittedName>
        <fullName evidence="1">Uncharacterized protein</fullName>
    </submittedName>
</protein>
<dbReference type="EMBL" id="JAGRRH010000021">
    <property type="protein sequence ID" value="KAG7346196.1"/>
    <property type="molecule type" value="Genomic_DNA"/>
</dbReference>
<evidence type="ECO:0000313" key="1">
    <source>
        <dbReference type="EMBL" id="KAG7346196.1"/>
    </source>
</evidence>
<accession>A0A9K3PGS2</accession>
<sequence length="139" mass="16167">MEATGVARIWLFVQIYKTSERFIVVEASETRPSEINETDFSKYNQKDYLNVKVLNELARKVVIRVVDKNGRAIDMEVNGTSGNTREFAELDLCHDTKRCIKRLRKLQQKPTKVNVYRIILVENQRGDGVMALDMKWESN</sequence>
<name>A0A9K3PGS2_9STRA</name>
<comment type="caution">
    <text evidence="1">The sequence shown here is derived from an EMBL/GenBank/DDBJ whole genome shotgun (WGS) entry which is preliminary data.</text>
</comment>
<proteinExistence type="predicted"/>
<reference evidence="1" key="2">
    <citation type="submission" date="2021-04" db="EMBL/GenBank/DDBJ databases">
        <authorList>
            <person name="Podell S."/>
        </authorList>
    </citation>
    <scope>NUCLEOTIDE SEQUENCE</scope>
    <source>
        <strain evidence="1">Hildebrandi</strain>
    </source>
</reference>
<keyword evidence="2" id="KW-1185">Reference proteome</keyword>
<organism evidence="1 2">
    <name type="scientific">Nitzschia inconspicua</name>
    <dbReference type="NCBI Taxonomy" id="303405"/>
    <lineage>
        <taxon>Eukaryota</taxon>
        <taxon>Sar</taxon>
        <taxon>Stramenopiles</taxon>
        <taxon>Ochrophyta</taxon>
        <taxon>Bacillariophyta</taxon>
        <taxon>Bacillariophyceae</taxon>
        <taxon>Bacillariophycidae</taxon>
        <taxon>Bacillariales</taxon>
        <taxon>Bacillariaceae</taxon>
        <taxon>Nitzschia</taxon>
    </lineage>
</organism>
<dbReference type="Proteomes" id="UP000693970">
    <property type="component" value="Unassembled WGS sequence"/>
</dbReference>